<dbReference type="VEuPathDB" id="TrichDB:TVAG_361370"/>
<feature type="compositionally biased region" description="Low complexity" evidence="3">
    <location>
        <begin position="309"/>
        <end position="319"/>
    </location>
</feature>
<evidence type="ECO:0000256" key="3">
    <source>
        <dbReference type="SAM" id="MobiDB-lite"/>
    </source>
</evidence>
<dbReference type="VEuPathDB" id="TrichDB:TVAGG3_0242520"/>
<dbReference type="EMBL" id="DS114131">
    <property type="protein sequence ID" value="EAX90164.1"/>
    <property type="molecule type" value="Genomic_DNA"/>
</dbReference>
<reference evidence="4" key="1">
    <citation type="submission" date="2006-10" db="EMBL/GenBank/DDBJ databases">
        <authorList>
            <person name="Amadeo P."/>
            <person name="Zhao Q."/>
            <person name="Wortman J."/>
            <person name="Fraser-Liggett C."/>
            <person name="Carlton J."/>
        </authorList>
    </citation>
    <scope>NUCLEOTIDE SEQUENCE</scope>
    <source>
        <strain evidence="4">G3</strain>
    </source>
</reference>
<dbReference type="SMR" id="A2FY54"/>
<sequence>MSEQERKLIDERVKKWENERPIIRTIISDQKFKQHTFDFLRDIYNDLAFDYNARQYFEKEYVQKGRINFPMRREGFLITSTYTPRGRDPFTDAVRNFKVRSSINDDPDFYIPYIRPPSHPLRTSDPGYDVKRIYIETRLAKYKEPKDPRTGEVKESHVKINKLYKVVEELEKRSREINAERKKEVPNMNKLDKMIKEYRGLANTSSVLMKELEYTTKLQKMIHDELLLGEFSIKQRQSNLMGEAYYLENWYNERLKQMSTPTPTPTPTPTVAPTPTPTPEPTVAPTPTPTVAPTPEPTVAPTPTPTVAPTPTLTPTAHAGPPPMSSSHGITLNKPTPTPKITPVSHPSTTNPVSDSNQAERSQVLKRANTPPASPIRTPEPTPRITKAPTPLPTVEPTPEPTVAPTPEPTPTVPPTPSPTPTKAPTPSTTPTKAPTPSPTPAEPTDAESIQNWLDEEKRKEKAAIDAALDKNTPPQTLGGYMLKKDNIQRQERALSVAREQAQEEKKIVEGEASNRGGPGTYQGSNYPAEKASSDNVVSRAPDLVTHGILLSLFQNYMLW</sequence>
<protein>
    <submittedName>
        <fullName evidence="4">Uncharacterized protein</fullName>
    </submittedName>
</protein>
<evidence type="ECO:0000256" key="2">
    <source>
        <dbReference type="SAM" id="Coils"/>
    </source>
</evidence>
<feature type="region of interest" description="Disordered" evidence="3">
    <location>
        <begin position="257"/>
        <end position="481"/>
    </location>
</feature>
<dbReference type="InterPro" id="IPR051483">
    <property type="entry name" value="MAP7_domain-containing"/>
</dbReference>
<dbReference type="VEuPathDB" id="TrichDB:TVAGG3_0826540"/>
<dbReference type="STRING" id="5722.A2FY54"/>
<name>A2FY54_TRIV3</name>
<organism evidence="4 5">
    <name type="scientific">Trichomonas vaginalis (strain ATCC PRA-98 / G3)</name>
    <dbReference type="NCBI Taxonomy" id="412133"/>
    <lineage>
        <taxon>Eukaryota</taxon>
        <taxon>Metamonada</taxon>
        <taxon>Parabasalia</taxon>
        <taxon>Trichomonadida</taxon>
        <taxon>Trichomonadidae</taxon>
        <taxon>Trichomonas</taxon>
    </lineage>
</organism>
<feature type="compositionally biased region" description="Pro residues" evidence="3">
    <location>
        <begin position="372"/>
        <end position="382"/>
    </location>
</feature>
<feature type="compositionally biased region" description="Basic and acidic residues" evidence="3">
    <location>
        <begin position="501"/>
        <end position="510"/>
    </location>
</feature>
<feature type="compositionally biased region" description="Polar residues" evidence="3">
    <location>
        <begin position="325"/>
        <end position="335"/>
    </location>
</feature>
<dbReference type="InParanoid" id="A2FY54"/>
<proteinExistence type="predicted"/>
<dbReference type="PRINTS" id="PR01217">
    <property type="entry name" value="PRICHEXTENSN"/>
</dbReference>
<feature type="coiled-coil region" evidence="2">
    <location>
        <begin position="153"/>
        <end position="180"/>
    </location>
</feature>
<feature type="compositionally biased region" description="Basic and acidic residues" evidence="3">
    <location>
        <begin position="455"/>
        <end position="464"/>
    </location>
</feature>
<feature type="compositionally biased region" description="Pro residues" evidence="3">
    <location>
        <begin position="262"/>
        <end position="308"/>
    </location>
</feature>
<evidence type="ECO:0000256" key="1">
    <source>
        <dbReference type="ARBA" id="ARBA00023054"/>
    </source>
</evidence>
<dbReference type="eggNOG" id="KOG1216">
    <property type="taxonomic scope" value="Eukaryota"/>
</dbReference>
<feature type="compositionally biased region" description="Polar residues" evidence="3">
    <location>
        <begin position="345"/>
        <end position="361"/>
    </location>
</feature>
<reference evidence="4" key="2">
    <citation type="journal article" date="2007" name="Science">
        <title>Draft genome sequence of the sexually transmitted pathogen Trichomonas vaginalis.</title>
        <authorList>
            <person name="Carlton J.M."/>
            <person name="Hirt R.P."/>
            <person name="Silva J.C."/>
            <person name="Delcher A.L."/>
            <person name="Schatz M."/>
            <person name="Zhao Q."/>
            <person name="Wortman J.R."/>
            <person name="Bidwell S.L."/>
            <person name="Alsmark U.C.M."/>
            <person name="Besteiro S."/>
            <person name="Sicheritz-Ponten T."/>
            <person name="Noel C.J."/>
            <person name="Dacks J.B."/>
            <person name="Foster P.G."/>
            <person name="Simillion C."/>
            <person name="Van de Peer Y."/>
            <person name="Miranda-Saavedra D."/>
            <person name="Barton G.J."/>
            <person name="Westrop G.D."/>
            <person name="Mueller S."/>
            <person name="Dessi D."/>
            <person name="Fiori P.L."/>
            <person name="Ren Q."/>
            <person name="Paulsen I."/>
            <person name="Zhang H."/>
            <person name="Bastida-Corcuera F.D."/>
            <person name="Simoes-Barbosa A."/>
            <person name="Brown M.T."/>
            <person name="Hayes R.D."/>
            <person name="Mukherjee M."/>
            <person name="Okumura C.Y."/>
            <person name="Schneider R."/>
            <person name="Smith A.J."/>
            <person name="Vanacova S."/>
            <person name="Villalvazo M."/>
            <person name="Haas B.J."/>
            <person name="Pertea M."/>
            <person name="Feldblyum T.V."/>
            <person name="Utterback T.R."/>
            <person name="Shu C.L."/>
            <person name="Osoegawa K."/>
            <person name="de Jong P.J."/>
            <person name="Hrdy I."/>
            <person name="Horvathova L."/>
            <person name="Zubacova Z."/>
            <person name="Dolezal P."/>
            <person name="Malik S.B."/>
            <person name="Logsdon J.M. Jr."/>
            <person name="Henze K."/>
            <person name="Gupta A."/>
            <person name="Wang C.C."/>
            <person name="Dunne R.L."/>
            <person name="Upcroft J.A."/>
            <person name="Upcroft P."/>
            <person name="White O."/>
            <person name="Salzberg S.L."/>
            <person name="Tang P."/>
            <person name="Chiu C.-H."/>
            <person name="Lee Y.-S."/>
            <person name="Embley T.M."/>
            <person name="Coombs G.H."/>
            <person name="Mottram J.C."/>
            <person name="Tachezy J."/>
            <person name="Fraser-Liggett C.M."/>
            <person name="Johnson P.J."/>
        </authorList>
    </citation>
    <scope>NUCLEOTIDE SEQUENCE [LARGE SCALE GENOMIC DNA]</scope>
    <source>
        <strain evidence="4">G3</strain>
    </source>
</reference>
<dbReference type="PANTHER" id="PTHR15073">
    <property type="entry name" value="MICROTUBULE-ASSOCIATED PROTEIN"/>
    <property type="match status" value="1"/>
</dbReference>
<feature type="compositionally biased region" description="Pro residues" evidence="3">
    <location>
        <begin position="390"/>
        <end position="424"/>
    </location>
</feature>
<gene>
    <name evidence="4" type="ORF">TVAG_361370</name>
</gene>
<accession>A2FY54</accession>
<evidence type="ECO:0000313" key="4">
    <source>
        <dbReference type="EMBL" id="EAX90164.1"/>
    </source>
</evidence>
<dbReference type="VEuPathDB" id="TrichDB:TVAGG3_0067750"/>
<feature type="region of interest" description="Disordered" evidence="3">
    <location>
        <begin position="500"/>
        <end position="534"/>
    </location>
</feature>
<dbReference type="PANTHER" id="PTHR15073:SF1">
    <property type="entry name" value="RETICULOCYTE-BINDING PROTEIN HOMOLOG 2A"/>
    <property type="match status" value="1"/>
</dbReference>
<dbReference type="AlphaFoldDB" id="A2FY54"/>
<evidence type="ECO:0000313" key="5">
    <source>
        <dbReference type="Proteomes" id="UP000001542"/>
    </source>
</evidence>
<keyword evidence="1 2" id="KW-0175">Coiled coil</keyword>
<dbReference type="Proteomes" id="UP000001542">
    <property type="component" value="Unassembled WGS sequence"/>
</dbReference>
<keyword evidence="5" id="KW-1185">Reference proteome</keyword>